<keyword evidence="3 6" id="KW-0812">Transmembrane</keyword>
<proteinExistence type="predicted"/>
<dbReference type="PANTHER" id="PTHR30086">
    <property type="entry name" value="ARGININE EXPORTER PROTEIN ARGO"/>
    <property type="match status" value="1"/>
</dbReference>
<feature type="transmembrane region" description="Helical" evidence="6">
    <location>
        <begin position="6"/>
        <end position="27"/>
    </location>
</feature>
<evidence type="ECO:0000313" key="7">
    <source>
        <dbReference type="EMBL" id="TCM67828.1"/>
    </source>
</evidence>
<keyword evidence="4 6" id="KW-1133">Transmembrane helix</keyword>
<sequence length="202" mass="22614">MLYSYFQGFLVGLGLILAIGAQNAFVLKQGLKKQSVFLVCLVCALSDSILIAIGVLGFAKLISHYPQALVFAQYFGATFLLWYGAQHFYQAYSMPKLNTLDHVRQTKTWKIILICLAMTWLNPHVYLDTVMLIGAVSTQYESTKLYFALGAVTASWLFFFSLGYGARLLSPVFQSQKAWQVLDVIIGMVMWGIAISLLNMQL</sequence>
<keyword evidence="2" id="KW-1003">Cell membrane</keyword>
<evidence type="ECO:0000313" key="8">
    <source>
        <dbReference type="Proteomes" id="UP000294963"/>
    </source>
</evidence>
<protein>
    <submittedName>
        <fullName evidence="7">L-lysine exporter family protein LysE/ArgO</fullName>
    </submittedName>
</protein>
<feature type="transmembrane region" description="Helical" evidence="6">
    <location>
        <begin position="36"/>
        <end position="59"/>
    </location>
</feature>
<evidence type="ECO:0000256" key="2">
    <source>
        <dbReference type="ARBA" id="ARBA00022475"/>
    </source>
</evidence>
<dbReference type="AlphaFoldDB" id="A0A4V2R1B8"/>
<keyword evidence="8" id="KW-1185">Reference proteome</keyword>
<comment type="caution">
    <text evidence="7">The sequence shown here is derived from an EMBL/GenBank/DDBJ whole genome shotgun (WGS) entry which is preliminary data.</text>
</comment>
<dbReference type="Proteomes" id="UP000294963">
    <property type="component" value="Unassembled WGS sequence"/>
</dbReference>
<dbReference type="Pfam" id="PF01810">
    <property type="entry name" value="LysE"/>
    <property type="match status" value="1"/>
</dbReference>
<name>A0A4V2R1B8_ACICA</name>
<evidence type="ECO:0000256" key="4">
    <source>
        <dbReference type="ARBA" id="ARBA00022989"/>
    </source>
</evidence>
<reference evidence="7 8" key="1">
    <citation type="submission" date="2019-03" db="EMBL/GenBank/DDBJ databases">
        <title>Genomic analyses of the natural microbiome of Caenorhabditis elegans.</title>
        <authorList>
            <person name="Samuel B."/>
        </authorList>
    </citation>
    <scope>NUCLEOTIDE SEQUENCE [LARGE SCALE GENOMIC DNA]</scope>
    <source>
        <strain evidence="7 8">JUb89</strain>
    </source>
</reference>
<evidence type="ECO:0000256" key="1">
    <source>
        <dbReference type="ARBA" id="ARBA00004651"/>
    </source>
</evidence>
<feature type="transmembrane region" description="Helical" evidence="6">
    <location>
        <begin position="109"/>
        <end position="126"/>
    </location>
</feature>
<dbReference type="GO" id="GO:0015171">
    <property type="term" value="F:amino acid transmembrane transporter activity"/>
    <property type="evidence" value="ECO:0007669"/>
    <property type="project" value="TreeGrafter"/>
</dbReference>
<evidence type="ECO:0000256" key="3">
    <source>
        <dbReference type="ARBA" id="ARBA00022692"/>
    </source>
</evidence>
<gene>
    <name evidence="7" type="ORF">EC844_107123</name>
</gene>
<feature type="transmembrane region" description="Helical" evidence="6">
    <location>
        <begin position="178"/>
        <end position="198"/>
    </location>
</feature>
<dbReference type="PANTHER" id="PTHR30086:SF20">
    <property type="entry name" value="ARGININE EXPORTER PROTEIN ARGO-RELATED"/>
    <property type="match status" value="1"/>
</dbReference>
<dbReference type="EMBL" id="SLVJ01000007">
    <property type="protein sequence ID" value="TCM67828.1"/>
    <property type="molecule type" value="Genomic_DNA"/>
</dbReference>
<accession>A0A4V2R1B8</accession>
<organism evidence="7 8">
    <name type="scientific">Acinetobacter calcoaceticus</name>
    <dbReference type="NCBI Taxonomy" id="471"/>
    <lineage>
        <taxon>Bacteria</taxon>
        <taxon>Pseudomonadati</taxon>
        <taxon>Pseudomonadota</taxon>
        <taxon>Gammaproteobacteria</taxon>
        <taxon>Moraxellales</taxon>
        <taxon>Moraxellaceae</taxon>
        <taxon>Acinetobacter</taxon>
        <taxon>Acinetobacter calcoaceticus/baumannii complex</taxon>
    </lineage>
</organism>
<feature type="transmembrane region" description="Helical" evidence="6">
    <location>
        <begin position="146"/>
        <end position="166"/>
    </location>
</feature>
<feature type="transmembrane region" description="Helical" evidence="6">
    <location>
        <begin position="71"/>
        <end position="89"/>
    </location>
</feature>
<keyword evidence="5 6" id="KW-0472">Membrane</keyword>
<dbReference type="InterPro" id="IPR001123">
    <property type="entry name" value="LeuE-type"/>
</dbReference>
<dbReference type="GO" id="GO:0005886">
    <property type="term" value="C:plasma membrane"/>
    <property type="evidence" value="ECO:0007669"/>
    <property type="project" value="UniProtKB-SubCell"/>
</dbReference>
<evidence type="ECO:0000256" key="6">
    <source>
        <dbReference type="SAM" id="Phobius"/>
    </source>
</evidence>
<comment type="subcellular location">
    <subcellularLocation>
        <location evidence="1">Cell membrane</location>
        <topology evidence="1">Multi-pass membrane protein</topology>
    </subcellularLocation>
</comment>
<evidence type="ECO:0000256" key="5">
    <source>
        <dbReference type="ARBA" id="ARBA00023136"/>
    </source>
</evidence>
<dbReference type="OrthoDB" id="5638726at2"/>